<dbReference type="Pfam" id="PF02830">
    <property type="entry name" value="V4R"/>
    <property type="match status" value="1"/>
</dbReference>
<dbReference type="CDD" id="cd00090">
    <property type="entry name" value="HTH_ARSR"/>
    <property type="match status" value="1"/>
</dbReference>
<dbReference type="SMART" id="SM00989">
    <property type="entry name" value="V4R"/>
    <property type="match status" value="1"/>
</dbReference>
<sequence length="265" mass="28990">MRKTANPRKKPAPAGPSPIELFSTSSGVRAVQSPPHTEILNLLRSRELPFDEIVRLSGKAKSTVSVHLKTMEEEGIVGSKGDPGDSRRKIFFIRSPCVGNLSQGLALQDEDAGEPVAGGDPFAFYRYMFRTIRVSLLSEGINIDPVLQNAGYRVGQHLYPDIADADIAGLLVNLQKFWTESNLGTIEVESLSPLVIRVYDCFECGDLPELGRPACAFDAGILRAVFSRHFAADCSVEETTCYAMGSDHCRFLIAPKESEQAVTEK</sequence>
<dbReference type="PANTHER" id="PTHR35090:SF2">
    <property type="entry name" value="ARSR FAMILY TRANSCRIPTIONAL REGULATOR"/>
    <property type="match status" value="1"/>
</dbReference>
<dbReference type="RefSeq" id="WP_301662735.1">
    <property type="nucleotide sequence ID" value="NZ_VCYH01000001.1"/>
</dbReference>
<dbReference type="InterPro" id="IPR004096">
    <property type="entry name" value="V4R"/>
</dbReference>
<name>A0ABT8M6Y3_9EURY</name>
<feature type="compositionally biased region" description="Basic residues" evidence="1">
    <location>
        <begin position="1"/>
        <end position="11"/>
    </location>
</feature>
<dbReference type="SUPFAM" id="SSF111126">
    <property type="entry name" value="Ligand-binding domain in the NO signalling and Golgi transport"/>
    <property type="match status" value="1"/>
</dbReference>
<accession>A0ABT8M6Y3</accession>
<evidence type="ECO:0000256" key="1">
    <source>
        <dbReference type="SAM" id="MobiDB-lite"/>
    </source>
</evidence>
<comment type="caution">
    <text evidence="4">The sequence shown here is derived from an EMBL/GenBank/DDBJ whole genome shotgun (WGS) entry which is preliminary data.</text>
</comment>
<dbReference type="InterPro" id="IPR036390">
    <property type="entry name" value="WH_DNA-bd_sf"/>
</dbReference>
<gene>
    <name evidence="4" type="ORF">FGU65_02035</name>
</gene>
<dbReference type="InterPro" id="IPR001845">
    <property type="entry name" value="HTH_ArsR_DNA-bd_dom"/>
</dbReference>
<proteinExistence type="predicted"/>
<keyword evidence="5" id="KW-1185">Reference proteome</keyword>
<dbReference type="InterPro" id="IPR024096">
    <property type="entry name" value="NO_sig/Golgi_transp_ligand-bd"/>
</dbReference>
<dbReference type="Gene3D" id="3.30.1380.20">
    <property type="entry name" value="Trafficking protein particle complex subunit 3"/>
    <property type="match status" value="1"/>
</dbReference>
<dbReference type="PANTHER" id="PTHR35090">
    <property type="entry name" value="DNA-DIRECTED RNA POLYMERASE SUBUNIT I"/>
    <property type="match status" value="1"/>
</dbReference>
<dbReference type="SUPFAM" id="SSF46785">
    <property type="entry name" value="Winged helix' DNA-binding domain"/>
    <property type="match status" value="1"/>
</dbReference>
<dbReference type="Pfam" id="PF01022">
    <property type="entry name" value="HTH_5"/>
    <property type="match status" value="1"/>
</dbReference>
<evidence type="ECO:0000313" key="4">
    <source>
        <dbReference type="EMBL" id="MDN7023688.1"/>
    </source>
</evidence>
<evidence type="ECO:0000259" key="2">
    <source>
        <dbReference type="SMART" id="SM00418"/>
    </source>
</evidence>
<organism evidence="4 5">
    <name type="scientific">Methanoculleus frigidifontis</name>
    <dbReference type="NCBI Taxonomy" id="2584085"/>
    <lineage>
        <taxon>Archaea</taxon>
        <taxon>Methanobacteriati</taxon>
        <taxon>Methanobacteriota</taxon>
        <taxon>Stenosarchaea group</taxon>
        <taxon>Methanomicrobia</taxon>
        <taxon>Methanomicrobiales</taxon>
        <taxon>Methanomicrobiaceae</taxon>
        <taxon>Methanoculleus</taxon>
    </lineage>
</organism>
<reference evidence="4" key="1">
    <citation type="submission" date="2019-05" db="EMBL/GenBank/DDBJ databases">
        <title>Methanoculleus sp. FWC-SCC1, a methanogenic archaeon isolated from deep marine cold seep.</title>
        <authorList>
            <person name="Chen Y.-W."/>
            <person name="Chen S.-C."/>
            <person name="Teng N.-H."/>
            <person name="Lai M.-C."/>
        </authorList>
    </citation>
    <scope>NUCLEOTIDE SEQUENCE</scope>
    <source>
        <strain evidence="4">FWC-SCC1</strain>
    </source>
</reference>
<evidence type="ECO:0000313" key="5">
    <source>
        <dbReference type="Proteomes" id="UP001168338"/>
    </source>
</evidence>
<feature type="domain" description="HTH arsR-type" evidence="2">
    <location>
        <begin position="20"/>
        <end position="107"/>
    </location>
</feature>
<dbReference type="SMART" id="SM00418">
    <property type="entry name" value="HTH_ARSR"/>
    <property type="match status" value="1"/>
</dbReference>
<dbReference type="InterPro" id="IPR011991">
    <property type="entry name" value="ArsR-like_HTH"/>
</dbReference>
<dbReference type="InterPro" id="IPR036388">
    <property type="entry name" value="WH-like_DNA-bd_sf"/>
</dbReference>
<feature type="region of interest" description="Disordered" evidence="1">
    <location>
        <begin position="1"/>
        <end position="28"/>
    </location>
</feature>
<dbReference type="Proteomes" id="UP001168338">
    <property type="component" value="Unassembled WGS sequence"/>
</dbReference>
<dbReference type="EMBL" id="VCYH01000001">
    <property type="protein sequence ID" value="MDN7023688.1"/>
    <property type="molecule type" value="Genomic_DNA"/>
</dbReference>
<feature type="domain" description="4-vinyl reductase 4VR" evidence="3">
    <location>
        <begin position="193"/>
        <end position="255"/>
    </location>
</feature>
<dbReference type="Gene3D" id="1.10.10.10">
    <property type="entry name" value="Winged helix-like DNA-binding domain superfamily/Winged helix DNA-binding domain"/>
    <property type="match status" value="1"/>
</dbReference>
<evidence type="ECO:0000259" key="3">
    <source>
        <dbReference type="SMART" id="SM00989"/>
    </source>
</evidence>
<protein>
    <submittedName>
        <fullName evidence="4">ArsR family transcriptional regulator</fullName>
    </submittedName>
</protein>